<dbReference type="Proteomes" id="UP001139193">
    <property type="component" value="Unassembled WGS sequence"/>
</dbReference>
<reference evidence="3" key="1">
    <citation type="submission" date="2022-03" db="EMBL/GenBank/DDBJ databases">
        <title>Bacterial whole genome sequence for Hymenobacter sp. DH14.</title>
        <authorList>
            <person name="Le V."/>
        </authorList>
    </citation>
    <scope>NUCLEOTIDE SEQUENCE</scope>
    <source>
        <strain evidence="3">DH14</strain>
    </source>
</reference>
<feature type="signal peptide" evidence="2">
    <location>
        <begin position="1"/>
        <end position="22"/>
    </location>
</feature>
<feature type="region of interest" description="Disordered" evidence="1">
    <location>
        <begin position="155"/>
        <end position="176"/>
    </location>
</feature>
<proteinExistence type="predicted"/>
<dbReference type="EMBL" id="JALBGC010000003">
    <property type="protein sequence ID" value="MCI1188105.1"/>
    <property type="molecule type" value="Genomic_DNA"/>
</dbReference>
<keyword evidence="4" id="KW-1185">Reference proteome</keyword>
<evidence type="ECO:0000256" key="2">
    <source>
        <dbReference type="SAM" id="SignalP"/>
    </source>
</evidence>
<evidence type="ECO:0008006" key="5">
    <source>
        <dbReference type="Google" id="ProtNLM"/>
    </source>
</evidence>
<evidence type="ECO:0000256" key="1">
    <source>
        <dbReference type="SAM" id="MobiDB-lite"/>
    </source>
</evidence>
<dbReference type="AlphaFoldDB" id="A0A9X1VJE1"/>
<organism evidence="3 4">
    <name type="scientific">Hymenobacter cyanobacteriorum</name>
    <dbReference type="NCBI Taxonomy" id="2926463"/>
    <lineage>
        <taxon>Bacteria</taxon>
        <taxon>Pseudomonadati</taxon>
        <taxon>Bacteroidota</taxon>
        <taxon>Cytophagia</taxon>
        <taxon>Cytophagales</taxon>
        <taxon>Hymenobacteraceae</taxon>
        <taxon>Hymenobacter</taxon>
    </lineage>
</organism>
<keyword evidence="2" id="KW-0732">Signal</keyword>
<feature type="chain" id="PRO_5040894857" description="Curlin" evidence="2">
    <location>
        <begin position="23"/>
        <end position="230"/>
    </location>
</feature>
<evidence type="ECO:0000313" key="4">
    <source>
        <dbReference type="Proteomes" id="UP001139193"/>
    </source>
</evidence>
<comment type="caution">
    <text evidence="3">The sequence shown here is derived from an EMBL/GenBank/DDBJ whole genome shotgun (WGS) entry which is preliminary data.</text>
</comment>
<accession>A0A9X1VJE1</accession>
<name>A0A9X1VJE1_9BACT</name>
<dbReference type="RefSeq" id="WP_241936371.1">
    <property type="nucleotide sequence ID" value="NZ_JALBGC010000003.1"/>
</dbReference>
<gene>
    <name evidence="3" type="ORF">MON38_11810</name>
</gene>
<feature type="compositionally biased region" description="Polar residues" evidence="1">
    <location>
        <begin position="156"/>
        <end position="176"/>
    </location>
</feature>
<sequence>MKTLQKLTLMAFAILSAGAANAQTQCNNCTPPTIVQPPVGQRPPCPSCGTTTTFDAAARLASIGSQPLPNVSTINSSSVYQRGTNQFACVEQVLGDNVATLVQDAGSTTAIGRNDAYQSQYNPGFTDNQMYGAQTGNNNLLVQRQHGVGNYARAEQSGNRNIGAQSQGDAATGDSNTSYAMLQQSSSDNVAVQYQRGTTNLSDVAQYNIGGNWSTTTQLGSNNSVVVNQH</sequence>
<protein>
    <recommendedName>
        <fullName evidence="5">Curlin</fullName>
    </recommendedName>
</protein>
<evidence type="ECO:0000313" key="3">
    <source>
        <dbReference type="EMBL" id="MCI1188105.1"/>
    </source>
</evidence>